<accession>B6K5A5</accession>
<keyword evidence="3" id="KW-1185">Reference proteome</keyword>
<feature type="region of interest" description="Disordered" evidence="1">
    <location>
        <begin position="788"/>
        <end position="810"/>
    </location>
</feature>
<evidence type="ECO:0000313" key="3">
    <source>
        <dbReference type="Proteomes" id="UP000001744"/>
    </source>
</evidence>
<dbReference type="VEuPathDB" id="FungiDB:SJAG_03875"/>
<dbReference type="EMBL" id="KE651167">
    <property type="protein sequence ID" value="EEB08709.2"/>
    <property type="molecule type" value="Genomic_DNA"/>
</dbReference>
<dbReference type="GeneID" id="7050512"/>
<evidence type="ECO:0000256" key="1">
    <source>
        <dbReference type="SAM" id="MobiDB-lite"/>
    </source>
</evidence>
<protein>
    <submittedName>
        <fullName evidence="2">Uncharacterized protein</fullName>
    </submittedName>
</protein>
<name>B6K5A5_SCHJY</name>
<evidence type="ECO:0000313" key="2">
    <source>
        <dbReference type="EMBL" id="EEB08709.2"/>
    </source>
</evidence>
<proteinExistence type="predicted"/>
<sequence length="866" mass="98739">MMPSIANCYAALHVTLVYALITDLFIFRASTTLCGFKCMIWFFRNILNEISHFSRFKDCTRSNTEKLTNRLLSFVFTCHLQLSSCFPVLSSFDIEWALSFLRNTLNESIPILFMAFVVLKTMASAVFKFLREAKTIIFENVETLSENESNLILDKLAPVDLFSPLNLIVGSEPKNLREESRSFMSNRLKRKIARRRFKRVVHELTPIPEELDADYESKTAMRTTDTSLDDATNRFLKTTELDLNTSEKQNTDSPSDVFIVDGSNYSDSSDTANNSCTLTDSSNQHSNAVEANISNDRHLMIDLNVFVSKINSALRQGIPTEVTLLKAGTDSNSTMNGILKTDEDDVNLMSENESLNRCHTRVITEETEITSSAASTEATNSTIQSPCENGKPKLREMVEDEQYPIPRPNYDGVFERLPRTRDLCADDFENQLDDDLNSAHGDDLSEDYKQPDENEYREVKQKEESGHLISGSSRNSSSLPLQQPEETILPIENEVVNQEINDLDSSDPSPCAIKKEKIPPRAQNQTPSVVFQPKDFDIRVIPLGVPTQRFDFELKQDLNRYINKMEEATMLYKRLLDEVVSGKILDHDLYQDKLIQIRRAVGSHHTYNVLLYHRLSLFINCASSYSALLRPIYGLCHELLEFRDMYDFVGNPNHGFIGASVFVERMNYILRLMQDYRLFLDAKEVQTYMQAKKAESYRAAEEVQLQTMNGTSAYALQAYRYNQNFQPAPVCRYGEYDNIAQVNPPPGFGYATPVKQQPIQEVTFQAANANREGQYQYLRTGFGQCIQEQQSPEKNINPTEETQKEEPFDEEEDVYGGVQLDRMAPFKPPVDFTGEEENVSPLPKNGPAILQRNVTQNPFTVFARPR</sequence>
<feature type="region of interest" description="Disordered" evidence="1">
    <location>
        <begin position="370"/>
        <end position="390"/>
    </location>
</feature>
<organism evidence="2 3">
    <name type="scientific">Schizosaccharomyces japonicus (strain yFS275 / FY16936)</name>
    <name type="common">Fission yeast</name>
    <dbReference type="NCBI Taxonomy" id="402676"/>
    <lineage>
        <taxon>Eukaryota</taxon>
        <taxon>Fungi</taxon>
        <taxon>Dikarya</taxon>
        <taxon>Ascomycota</taxon>
        <taxon>Taphrinomycotina</taxon>
        <taxon>Schizosaccharomycetes</taxon>
        <taxon>Schizosaccharomycetales</taxon>
        <taxon>Schizosaccharomycetaceae</taxon>
        <taxon>Schizosaccharomyces</taxon>
    </lineage>
</organism>
<feature type="compositionally biased region" description="Low complexity" evidence="1">
    <location>
        <begin position="467"/>
        <end position="479"/>
    </location>
</feature>
<feature type="compositionally biased region" description="Low complexity" evidence="1">
    <location>
        <begin position="370"/>
        <end position="383"/>
    </location>
</feature>
<dbReference type="RefSeq" id="XP_002175002.2">
    <property type="nucleotide sequence ID" value="XM_002174966.2"/>
</dbReference>
<feature type="region of interest" description="Disordered" evidence="1">
    <location>
        <begin position="432"/>
        <end position="482"/>
    </location>
</feature>
<dbReference type="HOGENOM" id="CLU_330980_0_0_1"/>
<dbReference type="Proteomes" id="UP000001744">
    <property type="component" value="Unassembled WGS sequence"/>
</dbReference>
<feature type="compositionally biased region" description="Basic and acidic residues" evidence="1">
    <location>
        <begin position="440"/>
        <end position="466"/>
    </location>
</feature>
<reference evidence="2 3" key="1">
    <citation type="journal article" date="2011" name="Science">
        <title>Comparative functional genomics of the fission yeasts.</title>
        <authorList>
            <person name="Rhind N."/>
            <person name="Chen Z."/>
            <person name="Yassour M."/>
            <person name="Thompson D.A."/>
            <person name="Haas B.J."/>
            <person name="Habib N."/>
            <person name="Wapinski I."/>
            <person name="Roy S."/>
            <person name="Lin M.F."/>
            <person name="Heiman D.I."/>
            <person name="Young S.K."/>
            <person name="Furuya K."/>
            <person name="Guo Y."/>
            <person name="Pidoux A."/>
            <person name="Chen H.M."/>
            <person name="Robbertse B."/>
            <person name="Goldberg J.M."/>
            <person name="Aoki K."/>
            <person name="Bayne E.H."/>
            <person name="Berlin A.M."/>
            <person name="Desjardins C.A."/>
            <person name="Dobbs E."/>
            <person name="Dukaj L."/>
            <person name="Fan L."/>
            <person name="FitzGerald M.G."/>
            <person name="French C."/>
            <person name="Gujja S."/>
            <person name="Hansen K."/>
            <person name="Keifenheim D."/>
            <person name="Levin J.Z."/>
            <person name="Mosher R.A."/>
            <person name="Mueller C.A."/>
            <person name="Pfiffner J."/>
            <person name="Priest M."/>
            <person name="Russ C."/>
            <person name="Smialowska A."/>
            <person name="Swoboda P."/>
            <person name="Sykes S.M."/>
            <person name="Vaughn M."/>
            <person name="Vengrova S."/>
            <person name="Yoder R."/>
            <person name="Zeng Q."/>
            <person name="Allshire R."/>
            <person name="Baulcombe D."/>
            <person name="Birren B.W."/>
            <person name="Brown W."/>
            <person name="Ekwall K."/>
            <person name="Kellis M."/>
            <person name="Leatherwood J."/>
            <person name="Levin H."/>
            <person name="Margalit H."/>
            <person name="Martienssen R."/>
            <person name="Nieduszynski C.A."/>
            <person name="Spatafora J.W."/>
            <person name="Friedman N."/>
            <person name="Dalgaard J.Z."/>
            <person name="Baumann P."/>
            <person name="Niki H."/>
            <person name="Regev A."/>
            <person name="Nusbaum C."/>
        </authorList>
    </citation>
    <scope>NUCLEOTIDE SEQUENCE [LARGE SCALE GENOMIC DNA]</scope>
    <source>
        <strain evidence="3">yFS275 / FY16936</strain>
    </source>
</reference>
<dbReference type="JaponicusDB" id="SJAG_03875"/>
<gene>
    <name evidence="2" type="ORF">SJAG_03875</name>
</gene>
<dbReference type="AlphaFoldDB" id="B6K5A5"/>
<feature type="region of interest" description="Disordered" evidence="1">
    <location>
        <begin position="823"/>
        <end position="850"/>
    </location>
</feature>
<feature type="compositionally biased region" description="Polar residues" evidence="1">
    <location>
        <begin position="788"/>
        <end position="800"/>
    </location>
</feature>